<feature type="transmembrane region" description="Helical" evidence="1">
    <location>
        <begin position="42"/>
        <end position="59"/>
    </location>
</feature>
<feature type="transmembrane region" description="Helical" evidence="1">
    <location>
        <begin position="66"/>
        <end position="88"/>
    </location>
</feature>
<dbReference type="SUPFAM" id="SSF54001">
    <property type="entry name" value="Cysteine proteinases"/>
    <property type="match status" value="1"/>
</dbReference>
<dbReference type="EMBL" id="CP001841">
    <property type="protein sequence ID" value="AEF80633.1"/>
    <property type="molecule type" value="Genomic_DNA"/>
</dbReference>
<evidence type="ECO:0000259" key="2">
    <source>
        <dbReference type="SMART" id="SM00460"/>
    </source>
</evidence>
<dbReference type="InterPro" id="IPR038765">
    <property type="entry name" value="Papain-like_cys_pep_sf"/>
</dbReference>
<feature type="transmembrane region" description="Helical" evidence="1">
    <location>
        <begin position="196"/>
        <end position="214"/>
    </location>
</feature>
<dbReference type="PANTHER" id="PTHR42736:SF1">
    <property type="entry name" value="PROTEIN-GLUTAMINE GAMMA-GLUTAMYLTRANSFERASE"/>
    <property type="match status" value="1"/>
</dbReference>
<dbReference type="RefSeq" id="WP_015709981.1">
    <property type="nucleotide sequence ID" value="NC_015577.1"/>
</dbReference>
<dbReference type="InterPro" id="IPR019734">
    <property type="entry name" value="TPR_rpt"/>
</dbReference>
<accession>F5Y9Z5</accession>
<reference evidence="4" key="1">
    <citation type="submission" date="2009-12" db="EMBL/GenBank/DDBJ databases">
        <title>Complete sequence of Treponema azotonutricium strain ZAS-9.</title>
        <authorList>
            <person name="Tetu S.G."/>
            <person name="Matson E."/>
            <person name="Ren Q."/>
            <person name="Seshadri R."/>
            <person name="Elbourne L."/>
            <person name="Hassan K.A."/>
            <person name="Durkin A."/>
            <person name="Radune D."/>
            <person name="Mohamoud Y."/>
            <person name="Shay R."/>
            <person name="Jin S."/>
            <person name="Zhang X."/>
            <person name="Lucey K."/>
            <person name="Ballor N.R."/>
            <person name="Ottesen E."/>
            <person name="Rosenthal R."/>
            <person name="Allen A."/>
            <person name="Leadbetter J.R."/>
            <person name="Paulsen I.T."/>
        </authorList>
    </citation>
    <scope>NUCLEOTIDE SEQUENCE [LARGE SCALE GENOMIC DNA]</scope>
    <source>
        <strain evidence="4">ATCC BAA-888 / DSM 13862 / ZAS-9</strain>
    </source>
</reference>
<dbReference type="InParanoid" id="F5Y9Z5"/>
<dbReference type="Gene3D" id="1.25.40.10">
    <property type="entry name" value="Tetratricopeptide repeat domain"/>
    <property type="match status" value="2"/>
</dbReference>
<reference evidence="3 4" key="2">
    <citation type="journal article" date="2011" name="ISME J.">
        <title>RNA-seq reveals cooperative metabolic interactions between two termite-gut spirochete species in co-culture.</title>
        <authorList>
            <person name="Rosenthal A.Z."/>
            <person name="Matson E.G."/>
            <person name="Eldar A."/>
            <person name="Leadbetter J.R."/>
        </authorList>
    </citation>
    <scope>NUCLEOTIDE SEQUENCE [LARGE SCALE GENOMIC DNA]</scope>
    <source>
        <strain evidence="4">ATCC BAA-888 / DSM 13862 / ZAS-9</strain>
    </source>
</reference>
<dbReference type="Proteomes" id="UP000009222">
    <property type="component" value="Chromosome"/>
</dbReference>
<keyword evidence="1" id="KW-1133">Transmembrane helix</keyword>
<feature type="transmembrane region" description="Helical" evidence="1">
    <location>
        <begin position="108"/>
        <end position="125"/>
    </location>
</feature>
<proteinExistence type="predicted"/>
<feature type="transmembrane region" description="Helical" evidence="1">
    <location>
        <begin position="12"/>
        <end position="30"/>
    </location>
</feature>
<gene>
    <name evidence="3" type="ordered locus">TREAZ_2068</name>
</gene>
<dbReference type="InterPro" id="IPR052901">
    <property type="entry name" value="Bact_TGase-like"/>
</dbReference>
<dbReference type="OrthoDB" id="9787782at2"/>
<dbReference type="STRING" id="545695.TREAZ_2068"/>
<sequence>MENAAIRKNCPWVLALVPRTAALFILLWQLRFLAADLSDTPVFAAALIGALGAAIFLYWKGARPVAGILAIALVPWAARLFIALPRWLAPNFSSALILDSLLLNLDRNYFAALLPFYWIAVTSFFSLRSRAFLRADIIAADTLFLVLFSIAPSAAMEAYRWPVLMIAVFAGVFFLQILAFMLSLPPEIKLSKKEGVLAAGAVLLLVILGGALFIRPSQEKAAERGGGLLEPKLFRFDFSQVLRLDTEISVNDDLVLIVKKDAEDTHILLRRYTLSGYDKKQGFYRFDAIDEKTHPQRLPDRPTILEENETIQDYRETDQEYYLVNFDSSAFIGMNKPVEVVPFETWDASSFSSAYAVKSHTSEALPFELIDAVPQALFSASSLGLSEEDYKLYTEYGDDGEIEAYAREITQGLDTYWEQVQALYDWLKYGDYRYSLKPGIAPDGDQLKYFLFDVKKGYCSYYAFAFTLMLRSLGIPSRAAAGFFIDPDTNAFDYYPVRADMAHAWVEVWYPGYGWIEYDPTAEELAEGEEFRFSSGTPPEIFERLMKEILDNHSRLKPREGEGEENRKNGLANLGRETLKFVKTTGPFLLLFAVILLFAMLRTGFLLLSLLASGPRRKALFLWAHCKRRLSLGGFRKPPSRAEAEWAKSSDSRFAGFYALYQSYAAARFAQDYMPEDWKLMEENYHLFAGAYHNTVSPGRRVLAWLLPPLALTLRNSKAGTGNGFAVLLLIVLFSLAGDRARAQDVAANPDDIYSFALDAQNAENWERAVELYSMGSKYYPGDLRFPWALGNLYYQRRLFRLAWEEYTRADKLAPWDPDILFQLSRTAAYLNEDTSSAACLEQLLMLEPDNREAIGNLGWMYYKIHRLEEGEALLISAMERMGVDADFSMTLGTIYSDMFNYPEAKYWYQEAIAGAENIGDRLFAAVAHYNLSILESRFYHFDLAYDRTNASLEALNRASGRLAKGELYLRRMALPRALEEYQEAYEMDSSPLSKVNLAQVYQIGGRLEEARLYAEDCLRAGDLSWMLNYGIDPVRYRKDIHEILRNTYQGLEKAEAFVVPANFKEWFRKIFRVVSYKFKAEVHRHLFQKYSLLSGKAYGEYTEAAETHLDALTQYYDAFEHYPRRALAYLRLAGDYEKALIPESAAAYDLEEGELLKNRDLMYETISLFDPQWERDMITEAYTELALRGPRFEKQDAAERAFALNRGSLRQKGLRLPVEIQIEGASQKTAGALKKAAKAAGMDDSPGSRYVLTMRAGESGIEGVVFCELYDGGRGTSVYRGNINLPSLSGSDRAVFSRALSDRVFNGF</sequence>
<organism evidence="3 4">
    <name type="scientific">Leadbettera azotonutricia (strain ATCC BAA-888 / DSM 13862 / ZAS-9)</name>
    <name type="common">Treponema azotonutricium</name>
    <dbReference type="NCBI Taxonomy" id="545695"/>
    <lineage>
        <taxon>Bacteria</taxon>
        <taxon>Pseudomonadati</taxon>
        <taxon>Spirochaetota</taxon>
        <taxon>Spirochaetia</taxon>
        <taxon>Spirochaetales</taxon>
        <taxon>Breznakiellaceae</taxon>
        <taxon>Leadbettera</taxon>
    </lineage>
</organism>
<dbReference type="PANTHER" id="PTHR42736">
    <property type="entry name" value="PROTEIN-GLUTAMINE GAMMA-GLUTAMYLTRANSFERASE"/>
    <property type="match status" value="1"/>
</dbReference>
<evidence type="ECO:0000256" key="1">
    <source>
        <dbReference type="SAM" id="Phobius"/>
    </source>
</evidence>
<evidence type="ECO:0000313" key="3">
    <source>
        <dbReference type="EMBL" id="AEF80633.1"/>
    </source>
</evidence>
<feature type="transmembrane region" description="Helical" evidence="1">
    <location>
        <begin position="588"/>
        <end position="612"/>
    </location>
</feature>
<dbReference type="eggNOG" id="COG1305">
    <property type="taxonomic scope" value="Bacteria"/>
</dbReference>
<name>F5Y9Z5_LEAAZ</name>
<feature type="transmembrane region" description="Helical" evidence="1">
    <location>
        <begin position="161"/>
        <end position="184"/>
    </location>
</feature>
<dbReference type="Gene3D" id="3.10.620.30">
    <property type="match status" value="1"/>
</dbReference>
<feature type="domain" description="Transglutaminase-like" evidence="2">
    <location>
        <begin position="451"/>
        <end position="522"/>
    </location>
</feature>
<protein>
    <submittedName>
        <fullName evidence="3">Tetratricopeptide repeat family protein</fullName>
    </submittedName>
</protein>
<dbReference type="InterPro" id="IPR011990">
    <property type="entry name" value="TPR-like_helical_dom_sf"/>
</dbReference>
<dbReference type="SMART" id="SM00460">
    <property type="entry name" value="TGc"/>
    <property type="match status" value="1"/>
</dbReference>
<dbReference type="SUPFAM" id="SSF48452">
    <property type="entry name" value="TPR-like"/>
    <property type="match status" value="2"/>
</dbReference>
<dbReference type="SMART" id="SM00028">
    <property type="entry name" value="TPR"/>
    <property type="match status" value="5"/>
</dbReference>
<evidence type="ECO:0000313" key="4">
    <source>
        <dbReference type="Proteomes" id="UP000009222"/>
    </source>
</evidence>
<keyword evidence="4" id="KW-1185">Reference proteome</keyword>
<keyword evidence="1" id="KW-0472">Membrane</keyword>
<keyword evidence="1" id="KW-0812">Transmembrane</keyword>
<dbReference type="HOGENOM" id="CLU_264084_0_0_12"/>
<dbReference type="KEGG" id="taz:TREAZ_2068"/>
<dbReference type="InterPro" id="IPR002931">
    <property type="entry name" value="Transglutaminase-like"/>
</dbReference>
<dbReference type="Pfam" id="PF01841">
    <property type="entry name" value="Transglut_core"/>
    <property type="match status" value="1"/>
</dbReference>